<evidence type="ECO:0000313" key="7">
    <source>
        <dbReference type="Proteomes" id="UP000309676"/>
    </source>
</evidence>
<dbReference type="OrthoDB" id="9794566at2"/>
<evidence type="ECO:0000256" key="4">
    <source>
        <dbReference type="ARBA" id="ARBA00023315"/>
    </source>
</evidence>
<dbReference type="SUPFAM" id="SSF55729">
    <property type="entry name" value="Acyl-CoA N-acyltransferases (Nat)"/>
    <property type="match status" value="1"/>
</dbReference>
<dbReference type="EMBL" id="VCIW01000006">
    <property type="protein sequence ID" value="TLS51957.1"/>
    <property type="molecule type" value="Genomic_DNA"/>
</dbReference>
<dbReference type="PROSITE" id="PS51186">
    <property type="entry name" value="GNAT"/>
    <property type="match status" value="1"/>
</dbReference>
<dbReference type="RefSeq" id="WP_138194201.1">
    <property type="nucleotide sequence ID" value="NZ_VCIW01000006.1"/>
</dbReference>
<accession>A0A5R9G6F1</accession>
<evidence type="ECO:0000256" key="1">
    <source>
        <dbReference type="ARBA" id="ARBA00005395"/>
    </source>
</evidence>
<dbReference type="PANTHER" id="PTHR43420">
    <property type="entry name" value="ACETYLTRANSFERASE"/>
    <property type="match status" value="1"/>
</dbReference>
<dbReference type="PANTHER" id="PTHR43420:SF44">
    <property type="entry name" value="ACETYLTRANSFERASE YPEA"/>
    <property type="match status" value="1"/>
</dbReference>
<dbReference type="AlphaFoldDB" id="A0A5R9G6F1"/>
<dbReference type="InterPro" id="IPR000182">
    <property type="entry name" value="GNAT_dom"/>
</dbReference>
<keyword evidence="2" id="KW-0963">Cytoplasm</keyword>
<sequence length="165" mass="18539">MSAATAPEVIFRMMRYEDIPEVSAIEVESFATPWSEQAFISELTQNQFAQYIVMEYEGRLIGYGGMWIIIDEAHVTNIAVTGDFRGRRLGERLLAELGSRAVRLGAQRMTLEVRPSNAVARRMYEKFGFEAVGLRPGYYSDNGEDAIIMWVELPFGSARSEGGRA</sequence>
<comment type="caution">
    <text evidence="6">The sequence shown here is derived from an EMBL/GenBank/DDBJ whole genome shotgun (WGS) entry which is preliminary data.</text>
</comment>
<dbReference type="CDD" id="cd04301">
    <property type="entry name" value="NAT_SF"/>
    <property type="match status" value="1"/>
</dbReference>
<proteinExistence type="inferred from homology"/>
<comment type="similarity">
    <text evidence="1">Belongs to the acetyltransferase family. RimI subfamily.</text>
</comment>
<evidence type="ECO:0000256" key="2">
    <source>
        <dbReference type="ARBA" id="ARBA00022490"/>
    </source>
</evidence>
<dbReference type="InterPro" id="IPR016181">
    <property type="entry name" value="Acyl_CoA_acyltransferase"/>
</dbReference>
<protein>
    <submittedName>
        <fullName evidence="6">Ribosomal-protein-alanine N-acetyltransferase</fullName>
    </submittedName>
</protein>
<dbReference type="GO" id="GO:0008080">
    <property type="term" value="F:N-acetyltransferase activity"/>
    <property type="evidence" value="ECO:0007669"/>
    <property type="project" value="InterPro"/>
</dbReference>
<keyword evidence="3 6" id="KW-0808">Transferase</keyword>
<organism evidence="6 7">
    <name type="scientific">Paenibacillus antri</name>
    <dbReference type="NCBI Taxonomy" id="2582848"/>
    <lineage>
        <taxon>Bacteria</taxon>
        <taxon>Bacillati</taxon>
        <taxon>Bacillota</taxon>
        <taxon>Bacilli</taxon>
        <taxon>Bacillales</taxon>
        <taxon>Paenibacillaceae</taxon>
        <taxon>Paenibacillus</taxon>
    </lineage>
</organism>
<dbReference type="InterPro" id="IPR006464">
    <property type="entry name" value="AcTrfase_RimI/Ard1"/>
</dbReference>
<evidence type="ECO:0000259" key="5">
    <source>
        <dbReference type="PROSITE" id="PS51186"/>
    </source>
</evidence>
<name>A0A5R9G6F1_9BACL</name>
<keyword evidence="4" id="KW-0012">Acyltransferase</keyword>
<dbReference type="InterPro" id="IPR050680">
    <property type="entry name" value="YpeA/RimI_acetyltransf"/>
</dbReference>
<dbReference type="Proteomes" id="UP000309676">
    <property type="component" value="Unassembled WGS sequence"/>
</dbReference>
<dbReference type="Pfam" id="PF00583">
    <property type="entry name" value="Acetyltransf_1"/>
    <property type="match status" value="1"/>
</dbReference>
<reference evidence="6 7" key="1">
    <citation type="submission" date="2019-05" db="EMBL/GenBank/DDBJ databases">
        <authorList>
            <person name="Narsing Rao M.P."/>
            <person name="Li W.J."/>
        </authorList>
    </citation>
    <scope>NUCLEOTIDE SEQUENCE [LARGE SCALE GENOMIC DNA]</scope>
    <source>
        <strain evidence="6 7">SYSU_K30003</strain>
    </source>
</reference>
<feature type="domain" description="N-acetyltransferase" evidence="5">
    <location>
        <begin position="9"/>
        <end position="154"/>
    </location>
</feature>
<dbReference type="NCBIfam" id="TIGR01575">
    <property type="entry name" value="rimI"/>
    <property type="match status" value="1"/>
</dbReference>
<evidence type="ECO:0000313" key="6">
    <source>
        <dbReference type="EMBL" id="TLS51957.1"/>
    </source>
</evidence>
<evidence type="ECO:0000256" key="3">
    <source>
        <dbReference type="ARBA" id="ARBA00022679"/>
    </source>
</evidence>
<dbReference type="Gene3D" id="3.40.630.30">
    <property type="match status" value="1"/>
</dbReference>
<keyword evidence="7" id="KW-1185">Reference proteome</keyword>
<gene>
    <name evidence="6" type="primary">rimI</name>
    <name evidence="6" type="ORF">FE782_11270</name>
</gene>